<dbReference type="InterPro" id="IPR007690">
    <property type="entry name" value="T2SS_GspM"/>
</dbReference>
<proteinExistence type="predicted"/>
<reference evidence="2 3" key="1">
    <citation type="submission" date="2023-05" db="EMBL/GenBank/DDBJ databases">
        <title>Gordonibacter KGMB12511T sp. nov., isolated from faeces of healthy Korean.</title>
        <authorList>
            <person name="Kim H.S."/>
            <person name="Kim J.-S."/>
            <person name="Suh M.K."/>
            <person name="Eom M.K."/>
            <person name="Do H.E."/>
            <person name="Lee J.-S."/>
        </authorList>
    </citation>
    <scope>NUCLEOTIDE SEQUENCE [LARGE SCALE GENOMIC DNA]</scope>
    <source>
        <strain evidence="2 3">KGMB12511</strain>
    </source>
</reference>
<evidence type="ECO:0000313" key="2">
    <source>
        <dbReference type="EMBL" id="MDJ1649917.1"/>
    </source>
</evidence>
<evidence type="ECO:0000256" key="1">
    <source>
        <dbReference type="SAM" id="Phobius"/>
    </source>
</evidence>
<accession>A0ABT7DK61</accession>
<dbReference type="PROSITE" id="PS51257">
    <property type="entry name" value="PROKAR_LIPOPROTEIN"/>
    <property type="match status" value="1"/>
</dbReference>
<dbReference type="EMBL" id="JASJEU010000007">
    <property type="protein sequence ID" value="MDJ1649917.1"/>
    <property type="molecule type" value="Genomic_DNA"/>
</dbReference>
<dbReference type="Proteomes" id="UP001232750">
    <property type="component" value="Unassembled WGS sequence"/>
</dbReference>
<gene>
    <name evidence="2" type="primary">gspM</name>
    <name evidence="2" type="ORF">QNJ86_03800</name>
</gene>
<dbReference type="Pfam" id="PF04612">
    <property type="entry name" value="T2SSM"/>
    <property type="match status" value="1"/>
</dbReference>
<sequence>MNRTFTTREKVLLLILAVLLLGCCYYLLVLKPSLDTITSSTSRLSAVQSEITVQQAVATKKAQLEKEIEQAEASGAAQKTIPAYDNTKNEITELNVILADATSYTINFSDAEMVDTLVRRQVDIAFTSDSYPAAHSVLQKLVNCKYPCLVTDITMAGNGLGSAESGKVSASASVTFFETLKG</sequence>
<comment type="caution">
    <text evidence="2">The sequence shown here is derived from an EMBL/GenBank/DDBJ whole genome shotgun (WGS) entry which is preliminary data.</text>
</comment>
<keyword evidence="3" id="KW-1185">Reference proteome</keyword>
<dbReference type="RefSeq" id="WP_283831264.1">
    <property type="nucleotide sequence ID" value="NZ_JASJEU010000007.1"/>
</dbReference>
<protein>
    <submittedName>
        <fullName evidence="2">Type II secretion system protein GspM</fullName>
    </submittedName>
</protein>
<keyword evidence="1" id="KW-0472">Membrane</keyword>
<evidence type="ECO:0000313" key="3">
    <source>
        <dbReference type="Proteomes" id="UP001232750"/>
    </source>
</evidence>
<name>A0ABT7DK61_9ACTN</name>
<organism evidence="2 3">
    <name type="scientific">Gordonibacter faecis</name>
    <dbReference type="NCBI Taxonomy" id="3047475"/>
    <lineage>
        <taxon>Bacteria</taxon>
        <taxon>Bacillati</taxon>
        <taxon>Actinomycetota</taxon>
        <taxon>Coriobacteriia</taxon>
        <taxon>Eggerthellales</taxon>
        <taxon>Eggerthellaceae</taxon>
        <taxon>Gordonibacter</taxon>
    </lineage>
</organism>
<feature type="transmembrane region" description="Helical" evidence="1">
    <location>
        <begin position="12"/>
        <end position="30"/>
    </location>
</feature>
<keyword evidence="1" id="KW-0812">Transmembrane</keyword>
<keyword evidence="1" id="KW-1133">Transmembrane helix</keyword>